<accession>A0A6J5TI13</accession>
<name>A0A6J5TI13_PRUAR</name>
<feature type="region of interest" description="Disordered" evidence="1">
    <location>
        <begin position="1"/>
        <end position="61"/>
    </location>
</feature>
<evidence type="ECO:0000313" key="4">
    <source>
        <dbReference type="Proteomes" id="UP000507222"/>
    </source>
</evidence>
<gene>
    <name evidence="2" type="ORF">CURHAP_LOCUS3679</name>
    <name evidence="3" type="ORF">ORAREDHAP_LOCUS3789</name>
</gene>
<evidence type="ECO:0000313" key="5">
    <source>
        <dbReference type="Proteomes" id="UP000507245"/>
    </source>
</evidence>
<dbReference type="AlphaFoldDB" id="A0A6J5TI13"/>
<protein>
    <submittedName>
        <fullName evidence="2">Uncharacterized protein</fullName>
    </submittedName>
</protein>
<evidence type="ECO:0000256" key="1">
    <source>
        <dbReference type="SAM" id="MobiDB-lite"/>
    </source>
</evidence>
<feature type="compositionally biased region" description="Basic and acidic residues" evidence="1">
    <location>
        <begin position="1"/>
        <end position="20"/>
    </location>
</feature>
<organism evidence="2 4">
    <name type="scientific">Prunus armeniaca</name>
    <name type="common">Apricot</name>
    <name type="synonym">Armeniaca vulgaris</name>
    <dbReference type="NCBI Taxonomy" id="36596"/>
    <lineage>
        <taxon>Eukaryota</taxon>
        <taxon>Viridiplantae</taxon>
        <taxon>Streptophyta</taxon>
        <taxon>Embryophyta</taxon>
        <taxon>Tracheophyta</taxon>
        <taxon>Spermatophyta</taxon>
        <taxon>Magnoliopsida</taxon>
        <taxon>eudicotyledons</taxon>
        <taxon>Gunneridae</taxon>
        <taxon>Pentapetalae</taxon>
        <taxon>rosids</taxon>
        <taxon>fabids</taxon>
        <taxon>Rosales</taxon>
        <taxon>Rosaceae</taxon>
        <taxon>Amygdaloideae</taxon>
        <taxon>Amygdaleae</taxon>
        <taxon>Prunus</taxon>
    </lineage>
</organism>
<sequence>MVEETRGEPHMKESGPKAEEDQVMVEAEANRIEQETERTAKGRQEAEYTAEGEDKEVLENP</sequence>
<keyword evidence="5" id="KW-1185">Reference proteome</keyword>
<reference evidence="2 4" key="2">
    <citation type="submission" date="2020-05" db="EMBL/GenBank/DDBJ databases">
        <authorList>
            <person name="Campoy J."/>
            <person name="Schneeberger K."/>
            <person name="Spophaly S."/>
        </authorList>
    </citation>
    <scope>NUCLEOTIDE SEQUENCE [LARGE SCALE GENOMIC DNA]</scope>
    <source>
        <strain evidence="2">PruArmRojPasFocal</strain>
    </source>
</reference>
<dbReference type="Proteomes" id="UP000507245">
    <property type="component" value="Unassembled WGS sequence"/>
</dbReference>
<proteinExistence type="predicted"/>
<dbReference type="Proteomes" id="UP000507222">
    <property type="component" value="Unassembled WGS sequence"/>
</dbReference>
<feature type="compositionally biased region" description="Basic and acidic residues" evidence="1">
    <location>
        <begin position="28"/>
        <end position="46"/>
    </location>
</feature>
<dbReference type="EMBL" id="CAEKDK010000001">
    <property type="protein sequence ID" value="CAB4263473.1"/>
    <property type="molecule type" value="Genomic_DNA"/>
</dbReference>
<evidence type="ECO:0000313" key="3">
    <source>
        <dbReference type="EMBL" id="CAB4294085.1"/>
    </source>
</evidence>
<evidence type="ECO:0000313" key="2">
    <source>
        <dbReference type="EMBL" id="CAB4263473.1"/>
    </source>
</evidence>
<dbReference type="EMBL" id="CAEKKB010000001">
    <property type="protein sequence ID" value="CAB4294085.1"/>
    <property type="molecule type" value="Genomic_DNA"/>
</dbReference>
<reference evidence="5" key="1">
    <citation type="journal article" date="2020" name="Genome Biol.">
        <title>Gamete binning: chromosome-level and haplotype-resolved genome assembly enabled by high-throughput single-cell sequencing of gamete genomes.</title>
        <authorList>
            <person name="Campoy J.A."/>
            <person name="Sun H."/>
            <person name="Goel M."/>
            <person name="Jiao W.-B."/>
            <person name="Folz-Donahue K."/>
            <person name="Wang N."/>
            <person name="Rubio M."/>
            <person name="Liu C."/>
            <person name="Kukat C."/>
            <person name="Ruiz D."/>
            <person name="Huettel B."/>
            <person name="Schneeberger K."/>
        </authorList>
    </citation>
    <scope>NUCLEOTIDE SEQUENCE [LARGE SCALE GENOMIC DNA]</scope>
    <source>
        <strain evidence="5">cv. Rojo Pasion</strain>
    </source>
</reference>